<gene>
    <name evidence="2" type="ORF">ACFQE6_14760</name>
</gene>
<protein>
    <recommendedName>
        <fullName evidence="4">CGCGG family rSAM-modified RiPP protein</fullName>
    </recommendedName>
</protein>
<evidence type="ECO:0000256" key="1">
    <source>
        <dbReference type="SAM" id="MobiDB-lite"/>
    </source>
</evidence>
<organism evidence="2 3">
    <name type="scientific">Natrinema soli</name>
    <dbReference type="NCBI Taxonomy" id="1930624"/>
    <lineage>
        <taxon>Archaea</taxon>
        <taxon>Methanobacteriati</taxon>
        <taxon>Methanobacteriota</taxon>
        <taxon>Stenosarchaea group</taxon>
        <taxon>Halobacteria</taxon>
        <taxon>Halobacteriales</taxon>
        <taxon>Natrialbaceae</taxon>
        <taxon>Natrinema</taxon>
    </lineage>
</organism>
<dbReference type="InterPro" id="IPR023906">
    <property type="entry name" value="rSAM_target_put"/>
</dbReference>
<sequence>MSVDPEDGREPVTIREHDRPWAADLESDRHANDSRLVVAEAIDAIEETRPGIPVDLVTHECHGDPMDYLLDPLRSKVPDVAVTGHRRCTCGGYVITVMRRISGSE</sequence>
<comment type="caution">
    <text evidence="2">The sequence shown here is derived from an EMBL/GenBank/DDBJ whole genome shotgun (WGS) entry which is preliminary data.</text>
</comment>
<dbReference type="RefSeq" id="WP_006667230.1">
    <property type="nucleotide sequence ID" value="NZ_JAQIVI010000221.1"/>
</dbReference>
<keyword evidence="3" id="KW-1185">Reference proteome</keyword>
<evidence type="ECO:0000313" key="3">
    <source>
        <dbReference type="Proteomes" id="UP001596383"/>
    </source>
</evidence>
<reference evidence="2 3" key="1">
    <citation type="journal article" date="2019" name="Int. J. Syst. Evol. Microbiol.">
        <title>The Global Catalogue of Microorganisms (GCM) 10K type strain sequencing project: providing services to taxonomists for standard genome sequencing and annotation.</title>
        <authorList>
            <consortium name="The Broad Institute Genomics Platform"/>
            <consortium name="The Broad Institute Genome Sequencing Center for Infectious Disease"/>
            <person name="Wu L."/>
            <person name="Ma J."/>
        </authorList>
    </citation>
    <scope>NUCLEOTIDE SEQUENCE [LARGE SCALE GENOMIC DNA]</scope>
    <source>
        <strain evidence="2 3">LMG 29247</strain>
    </source>
</reference>
<dbReference type="Pfam" id="PF26005">
    <property type="entry name" value="rSAM_target_put"/>
    <property type="match status" value="1"/>
</dbReference>
<accession>A0ABD5SNV6</accession>
<proteinExistence type="predicted"/>
<dbReference type="AlphaFoldDB" id="A0ABD5SNV6"/>
<dbReference type="Proteomes" id="UP001596383">
    <property type="component" value="Unassembled WGS sequence"/>
</dbReference>
<name>A0ABD5SNV6_9EURY</name>
<dbReference type="EMBL" id="JBHSWV010000221">
    <property type="protein sequence ID" value="MFC6766205.1"/>
    <property type="molecule type" value="Genomic_DNA"/>
</dbReference>
<feature type="region of interest" description="Disordered" evidence="1">
    <location>
        <begin position="1"/>
        <end position="27"/>
    </location>
</feature>
<evidence type="ECO:0008006" key="4">
    <source>
        <dbReference type="Google" id="ProtNLM"/>
    </source>
</evidence>
<evidence type="ECO:0000313" key="2">
    <source>
        <dbReference type="EMBL" id="MFC6766205.1"/>
    </source>
</evidence>